<organism evidence="4 5">
    <name type="scientific">Arenibacter certesii</name>
    <dbReference type="NCBI Taxonomy" id="228955"/>
    <lineage>
        <taxon>Bacteria</taxon>
        <taxon>Pseudomonadati</taxon>
        <taxon>Bacteroidota</taxon>
        <taxon>Flavobacteriia</taxon>
        <taxon>Flavobacteriales</taxon>
        <taxon>Flavobacteriaceae</taxon>
        <taxon>Arenibacter</taxon>
    </lineage>
</organism>
<evidence type="ECO:0000256" key="1">
    <source>
        <dbReference type="ARBA" id="ARBA00022679"/>
    </source>
</evidence>
<dbReference type="PANTHER" id="PTHR43877:SF2">
    <property type="entry name" value="AMINOALKYLPHOSPHONATE N-ACETYLTRANSFERASE-RELATED"/>
    <property type="match status" value="1"/>
</dbReference>
<evidence type="ECO:0000256" key="2">
    <source>
        <dbReference type="ARBA" id="ARBA00023315"/>
    </source>
</evidence>
<dbReference type="Gene3D" id="3.40.630.30">
    <property type="match status" value="1"/>
</dbReference>
<dbReference type="Pfam" id="PF00583">
    <property type="entry name" value="Acetyltransf_1"/>
    <property type="match status" value="1"/>
</dbReference>
<keyword evidence="1" id="KW-0808">Transferase</keyword>
<feature type="domain" description="N-acetyltransferase" evidence="3">
    <location>
        <begin position="2"/>
        <end position="149"/>
    </location>
</feature>
<protein>
    <recommendedName>
        <fullName evidence="3">N-acetyltransferase domain-containing protein</fullName>
    </recommendedName>
</protein>
<dbReference type="PROSITE" id="PS51186">
    <property type="entry name" value="GNAT"/>
    <property type="match status" value="1"/>
</dbReference>
<dbReference type="PANTHER" id="PTHR43877">
    <property type="entry name" value="AMINOALKYLPHOSPHONATE N-ACETYLTRANSFERASE-RELATED-RELATED"/>
    <property type="match status" value="1"/>
</dbReference>
<evidence type="ECO:0000259" key="3">
    <source>
        <dbReference type="PROSITE" id="PS51186"/>
    </source>
</evidence>
<dbReference type="GO" id="GO:0016747">
    <property type="term" value="F:acyltransferase activity, transferring groups other than amino-acyl groups"/>
    <property type="evidence" value="ECO:0007669"/>
    <property type="project" value="InterPro"/>
</dbReference>
<dbReference type="InterPro" id="IPR000182">
    <property type="entry name" value="GNAT_dom"/>
</dbReference>
<accession>A0A918MM83</accession>
<dbReference type="Proteomes" id="UP000634668">
    <property type="component" value="Unassembled WGS sequence"/>
</dbReference>
<evidence type="ECO:0000313" key="4">
    <source>
        <dbReference type="EMBL" id="GGW35749.1"/>
    </source>
</evidence>
<dbReference type="SUPFAM" id="SSF55729">
    <property type="entry name" value="Acyl-CoA N-acyltransferases (Nat)"/>
    <property type="match status" value="1"/>
</dbReference>
<sequence>MIEIKRTDSQNTEFKKLVELLNADLAQRDGKTHPLSQFNKISNLNHVVLAVKEGKAIGCGAISEYDLNTMEIKRMYVSPIARRQRIGEKILSELENWSKELGSTKCLLFMGSKQPEANALYNRNGYMPIPNYGPLKDIPDSFCFAKDLL</sequence>
<keyword evidence="2" id="KW-0012">Acyltransferase</keyword>
<gene>
    <name evidence="4" type="ORF">GCM10007383_20980</name>
</gene>
<dbReference type="RefSeq" id="WP_026813208.1">
    <property type="nucleotide sequence ID" value="NZ_BMWP01000012.1"/>
</dbReference>
<evidence type="ECO:0000313" key="5">
    <source>
        <dbReference type="Proteomes" id="UP000634668"/>
    </source>
</evidence>
<reference evidence="4" key="1">
    <citation type="journal article" date="2014" name="Int. J. Syst. Evol. Microbiol.">
        <title>Complete genome sequence of Corynebacterium casei LMG S-19264T (=DSM 44701T), isolated from a smear-ripened cheese.</title>
        <authorList>
            <consortium name="US DOE Joint Genome Institute (JGI-PGF)"/>
            <person name="Walter F."/>
            <person name="Albersmeier A."/>
            <person name="Kalinowski J."/>
            <person name="Ruckert C."/>
        </authorList>
    </citation>
    <scope>NUCLEOTIDE SEQUENCE</scope>
    <source>
        <strain evidence="4">KCTC 12113</strain>
    </source>
</reference>
<dbReference type="InterPro" id="IPR016181">
    <property type="entry name" value="Acyl_CoA_acyltransferase"/>
</dbReference>
<name>A0A918MM83_9FLAO</name>
<dbReference type="InterPro" id="IPR050832">
    <property type="entry name" value="Bact_Acetyltransf"/>
</dbReference>
<keyword evidence="5" id="KW-1185">Reference proteome</keyword>
<dbReference type="EMBL" id="BMWP01000012">
    <property type="protein sequence ID" value="GGW35749.1"/>
    <property type="molecule type" value="Genomic_DNA"/>
</dbReference>
<proteinExistence type="predicted"/>
<dbReference type="CDD" id="cd04301">
    <property type="entry name" value="NAT_SF"/>
    <property type="match status" value="1"/>
</dbReference>
<reference evidence="4" key="2">
    <citation type="submission" date="2020-09" db="EMBL/GenBank/DDBJ databases">
        <authorList>
            <person name="Sun Q."/>
            <person name="Kim S."/>
        </authorList>
    </citation>
    <scope>NUCLEOTIDE SEQUENCE</scope>
    <source>
        <strain evidence="4">KCTC 12113</strain>
    </source>
</reference>
<dbReference type="AlphaFoldDB" id="A0A918MM83"/>
<comment type="caution">
    <text evidence="4">The sequence shown here is derived from an EMBL/GenBank/DDBJ whole genome shotgun (WGS) entry which is preliminary data.</text>
</comment>